<name>A0A420AXW0_SPHD1</name>
<proteinExistence type="predicted"/>
<reference evidence="1 2" key="1">
    <citation type="submission" date="2018-09" db="EMBL/GenBank/DDBJ databases">
        <title>Genomic Encyclopedia of Type Strains, Phase III (KMG-III): the genomes of soil and plant-associated and newly described type strains.</title>
        <authorList>
            <person name="Whitman W."/>
        </authorList>
    </citation>
    <scope>NUCLEOTIDE SEQUENCE [LARGE SCALE GENOMIC DNA]</scope>
    <source>
        <strain evidence="1 2">CECT 7938</strain>
    </source>
</reference>
<dbReference type="Proteomes" id="UP000286246">
    <property type="component" value="Unassembled WGS sequence"/>
</dbReference>
<keyword evidence="2" id="KW-1185">Reference proteome</keyword>
<dbReference type="AlphaFoldDB" id="A0A420AXW0"/>
<dbReference type="EMBL" id="RAPY01000003">
    <property type="protein sequence ID" value="RKE49248.1"/>
    <property type="molecule type" value="Genomic_DNA"/>
</dbReference>
<evidence type="ECO:0000313" key="1">
    <source>
        <dbReference type="EMBL" id="RKE49248.1"/>
    </source>
</evidence>
<gene>
    <name evidence="1" type="ORF">DFQ12_3359</name>
</gene>
<organism evidence="1 2">
    <name type="scientific">Sphingobacterium detergens</name>
    <dbReference type="NCBI Taxonomy" id="1145106"/>
    <lineage>
        <taxon>Bacteria</taxon>
        <taxon>Pseudomonadati</taxon>
        <taxon>Bacteroidota</taxon>
        <taxon>Sphingobacteriia</taxon>
        <taxon>Sphingobacteriales</taxon>
        <taxon>Sphingobacteriaceae</taxon>
        <taxon>Sphingobacterium</taxon>
    </lineage>
</organism>
<comment type="caution">
    <text evidence="1">The sequence shown here is derived from an EMBL/GenBank/DDBJ whole genome shotgun (WGS) entry which is preliminary data.</text>
</comment>
<evidence type="ECO:0000313" key="2">
    <source>
        <dbReference type="Proteomes" id="UP000286246"/>
    </source>
</evidence>
<sequence length="29" mass="3285">MFSPIEYITAQLAFQNALLDTANVLKFPK</sequence>
<accession>A0A420AXW0</accession>
<protein>
    <submittedName>
        <fullName evidence="1">Uncharacterized protein</fullName>
    </submittedName>
</protein>